<evidence type="ECO:0000313" key="3">
    <source>
        <dbReference type="Proteomes" id="UP000076632"/>
    </source>
</evidence>
<dbReference type="AlphaFoldDB" id="A0A165F9U6"/>
<organism evidence="2 3">
    <name type="scientific">Xylona heveae (strain CBS 132557 / TC161)</name>
    <dbReference type="NCBI Taxonomy" id="1328760"/>
    <lineage>
        <taxon>Eukaryota</taxon>
        <taxon>Fungi</taxon>
        <taxon>Dikarya</taxon>
        <taxon>Ascomycota</taxon>
        <taxon>Pezizomycotina</taxon>
        <taxon>Xylonomycetes</taxon>
        <taxon>Xylonales</taxon>
        <taxon>Xylonaceae</taxon>
        <taxon>Xylona</taxon>
    </lineage>
</organism>
<evidence type="ECO:0000256" key="1">
    <source>
        <dbReference type="SAM" id="Phobius"/>
    </source>
</evidence>
<dbReference type="InParanoid" id="A0A165F9U6"/>
<dbReference type="RefSeq" id="XP_018186302.1">
    <property type="nucleotide sequence ID" value="XM_018329540.1"/>
</dbReference>
<protein>
    <submittedName>
        <fullName evidence="2">Uncharacterized protein</fullName>
    </submittedName>
</protein>
<feature type="transmembrane region" description="Helical" evidence="1">
    <location>
        <begin position="94"/>
        <end position="118"/>
    </location>
</feature>
<name>A0A165F9U6_XYLHT</name>
<accession>A0A165F9U6</accession>
<sequence length="144" mass="16709">MLLYQDTSEFRSSSITSCQSTLAPHVNLARMPASGSSWNRATCYSATICTLSFSFKVQPHPLLYNTTLSLSSSFLQPYRVYFRMTHPSRITRNFILPMLHFFSTVRLFFFSPLCWSMFLICSSLQFFADSATLRIPHYFFFKSM</sequence>
<keyword evidence="1" id="KW-0472">Membrane</keyword>
<keyword evidence="1" id="KW-0812">Transmembrane</keyword>
<gene>
    <name evidence="2" type="ORF">L228DRAFT_178439</name>
</gene>
<keyword evidence="1" id="KW-1133">Transmembrane helix</keyword>
<keyword evidence="3" id="KW-1185">Reference proteome</keyword>
<dbReference type="Proteomes" id="UP000076632">
    <property type="component" value="Unassembled WGS sequence"/>
</dbReference>
<dbReference type="EMBL" id="KV407462">
    <property type="protein sequence ID" value="KZF20747.1"/>
    <property type="molecule type" value="Genomic_DNA"/>
</dbReference>
<reference evidence="2 3" key="1">
    <citation type="journal article" date="2016" name="Fungal Biol.">
        <title>The genome of Xylona heveae provides a window into fungal endophytism.</title>
        <authorList>
            <person name="Gazis R."/>
            <person name="Kuo A."/>
            <person name="Riley R."/>
            <person name="LaButti K."/>
            <person name="Lipzen A."/>
            <person name="Lin J."/>
            <person name="Amirebrahimi M."/>
            <person name="Hesse C.N."/>
            <person name="Spatafora J.W."/>
            <person name="Henrissat B."/>
            <person name="Hainaut M."/>
            <person name="Grigoriev I.V."/>
            <person name="Hibbett D.S."/>
        </authorList>
    </citation>
    <scope>NUCLEOTIDE SEQUENCE [LARGE SCALE GENOMIC DNA]</scope>
    <source>
        <strain evidence="2 3">TC161</strain>
    </source>
</reference>
<evidence type="ECO:0000313" key="2">
    <source>
        <dbReference type="EMBL" id="KZF20747.1"/>
    </source>
</evidence>
<dbReference type="GeneID" id="28894677"/>
<proteinExistence type="predicted"/>